<evidence type="ECO:0000256" key="2">
    <source>
        <dbReference type="ARBA" id="ARBA00022723"/>
    </source>
</evidence>
<dbReference type="InterPro" id="IPR001199">
    <property type="entry name" value="Cyt_B5-like_heme/steroid-bd"/>
</dbReference>
<proteinExistence type="inferred from homology"/>
<comment type="caution">
    <text evidence="6">The sequence shown here is derived from an EMBL/GenBank/DDBJ whole genome shotgun (WGS) entry which is preliminary data.</text>
</comment>
<reference evidence="6" key="1">
    <citation type="submission" date="2023-06" db="EMBL/GenBank/DDBJ databases">
        <authorList>
            <person name="Kurt Z."/>
        </authorList>
    </citation>
    <scope>NUCLEOTIDE SEQUENCE</scope>
</reference>
<dbReference type="InterPro" id="IPR018506">
    <property type="entry name" value="Cyt_B5_heme-BS"/>
</dbReference>
<evidence type="ECO:0000313" key="7">
    <source>
        <dbReference type="EMBL" id="CAL6050419.1"/>
    </source>
</evidence>
<dbReference type="EMBL" id="CATOUU010000669">
    <property type="protein sequence ID" value="CAI9939977.1"/>
    <property type="molecule type" value="Genomic_DNA"/>
</dbReference>
<dbReference type="GO" id="GO:0020037">
    <property type="term" value="F:heme binding"/>
    <property type="evidence" value="ECO:0007669"/>
    <property type="project" value="UniProtKB-UniRule"/>
</dbReference>
<dbReference type="InterPro" id="IPR051872">
    <property type="entry name" value="Cytochrome_b5/Flavoprotein_Rdt"/>
</dbReference>
<accession>A0AA86PS22</accession>
<dbReference type="AlphaFoldDB" id="A0AA86PS22"/>
<evidence type="ECO:0000256" key="4">
    <source>
        <dbReference type="RuleBase" id="RU362121"/>
    </source>
</evidence>
<dbReference type="EMBL" id="CAXDID020000184">
    <property type="protein sequence ID" value="CAL6050419.1"/>
    <property type="molecule type" value="Genomic_DNA"/>
</dbReference>
<dbReference type="Gene3D" id="3.10.120.10">
    <property type="entry name" value="Cytochrome b5-like heme/steroid binding domain"/>
    <property type="match status" value="1"/>
</dbReference>
<dbReference type="PROSITE" id="PS50255">
    <property type="entry name" value="CYTOCHROME_B5_2"/>
    <property type="match status" value="1"/>
</dbReference>
<dbReference type="InterPro" id="IPR036400">
    <property type="entry name" value="Cyt_B5-like_heme/steroid_sf"/>
</dbReference>
<reference evidence="7 8" key="2">
    <citation type="submission" date="2024-07" db="EMBL/GenBank/DDBJ databases">
        <authorList>
            <person name="Akdeniz Z."/>
        </authorList>
    </citation>
    <scope>NUCLEOTIDE SEQUENCE [LARGE SCALE GENOMIC DNA]</scope>
</reference>
<protein>
    <submittedName>
        <fullName evidence="6">Ferrihemoglobin reductase</fullName>
    </submittedName>
    <submittedName>
        <fullName evidence="7">Ferrihemoglobin_reductase</fullName>
    </submittedName>
</protein>
<evidence type="ECO:0000313" key="8">
    <source>
        <dbReference type="Proteomes" id="UP001642409"/>
    </source>
</evidence>
<dbReference type="Pfam" id="PF00173">
    <property type="entry name" value="Cyt-b5"/>
    <property type="match status" value="1"/>
</dbReference>
<keyword evidence="1 4" id="KW-0349">Heme</keyword>
<evidence type="ECO:0000256" key="1">
    <source>
        <dbReference type="ARBA" id="ARBA00022617"/>
    </source>
</evidence>
<feature type="domain" description="Cytochrome b5 heme-binding" evidence="5">
    <location>
        <begin position="1"/>
        <end position="76"/>
    </location>
</feature>
<keyword evidence="8" id="KW-1185">Reference proteome</keyword>
<keyword evidence="2 4" id="KW-0479">Metal-binding</keyword>
<evidence type="ECO:0000256" key="3">
    <source>
        <dbReference type="ARBA" id="ARBA00023004"/>
    </source>
</evidence>
<evidence type="ECO:0000259" key="5">
    <source>
        <dbReference type="PROSITE" id="PS50255"/>
    </source>
</evidence>
<dbReference type="GO" id="GO:0046872">
    <property type="term" value="F:metal ion binding"/>
    <property type="evidence" value="ECO:0007669"/>
    <property type="project" value="UniProtKB-UniRule"/>
</dbReference>
<dbReference type="PROSITE" id="PS00191">
    <property type="entry name" value="CYTOCHROME_B5_1"/>
    <property type="match status" value="1"/>
</dbReference>
<dbReference type="SUPFAM" id="SSF55856">
    <property type="entry name" value="Cytochrome b5-like heme/steroid binding domain"/>
    <property type="match status" value="1"/>
</dbReference>
<dbReference type="SMART" id="SM01117">
    <property type="entry name" value="Cyt-b5"/>
    <property type="match status" value="1"/>
</dbReference>
<sequence length="91" mass="10194">MKFTAEEVSRHCTLDDAWFTYNGLIYDVTQFMHKHPGGIACIVNNLGYDVSSISDNKHRWVKVVELLADCCVGELDGPPMTKADALTVKFD</sequence>
<dbReference type="PANTHER" id="PTHR46237">
    <property type="entry name" value="CYTOCHROME B5 REDUCTASE 4 FAMILY MEMBER"/>
    <property type="match status" value="1"/>
</dbReference>
<gene>
    <name evidence="6" type="ORF">HINF_LOCUS27622</name>
    <name evidence="7" type="ORF">HINF_LOCUS43880</name>
</gene>
<comment type="similarity">
    <text evidence="4">Belongs to the cytochrome b5 family.</text>
</comment>
<keyword evidence="3 4" id="KW-0408">Iron</keyword>
<dbReference type="PANTHER" id="PTHR46237:SF1">
    <property type="entry name" value="CYTOCHROME B5 REDUCTASE 4"/>
    <property type="match status" value="1"/>
</dbReference>
<dbReference type="GO" id="GO:0005737">
    <property type="term" value="C:cytoplasm"/>
    <property type="evidence" value="ECO:0007669"/>
    <property type="project" value="TreeGrafter"/>
</dbReference>
<dbReference type="Proteomes" id="UP001642409">
    <property type="component" value="Unassembled WGS sequence"/>
</dbReference>
<name>A0AA86PS22_9EUKA</name>
<dbReference type="GO" id="GO:0004128">
    <property type="term" value="F:cytochrome-b5 reductase activity, acting on NAD(P)H"/>
    <property type="evidence" value="ECO:0007669"/>
    <property type="project" value="TreeGrafter"/>
</dbReference>
<dbReference type="PRINTS" id="PR00363">
    <property type="entry name" value="CYTOCHROMEB5"/>
</dbReference>
<evidence type="ECO:0000313" key="6">
    <source>
        <dbReference type="EMBL" id="CAI9939977.1"/>
    </source>
</evidence>
<organism evidence="6">
    <name type="scientific">Hexamita inflata</name>
    <dbReference type="NCBI Taxonomy" id="28002"/>
    <lineage>
        <taxon>Eukaryota</taxon>
        <taxon>Metamonada</taxon>
        <taxon>Diplomonadida</taxon>
        <taxon>Hexamitidae</taxon>
        <taxon>Hexamitinae</taxon>
        <taxon>Hexamita</taxon>
    </lineage>
</organism>